<dbReference type="SMART" id="SM01219">
    <property type="entry name" value="Frataxin_Cyay"/>
    <property type="match status" value="1"/>
</dbReference>
<dbReference type="SUPFAM" id="SSF55387">
    <property type="entry name" value="Frataxin/Nqo15-like"/>
    <property type="match status" value="1"/>
</dbReference>
<dbReference type="AlphaFoldDB" id="Q57WY3"/>
<evidence type="ECO:0000256" key="8">
    <source>
        <dbReference type="ARBA" id="ARBA00023002"/>
    </source>
</evidence>
<dbReference type="PANTHER" id="PTHR16821:SF2">
    <property type="entry name" value="FRATAXIN, MITOCHONDRIAL"/>
    <property type="match status" value="1"/>
</dbReference>
<dbReference type="Gene3D" id="3.30.920.10">
    <property type="entry name" value="Frataxin/CyaY"/>
    <property type="match status" value="1"/>
</dbReference>
<proteinExistence type="inferred from homology"/>
<keyword evidence="5" id="KW-0813">Transport</keyword>
<dbReference type="EMBL" id="AC159425">
    <property type="protein sequence ID" value="AAX69885.1"/>
    <property type="molecule type" value="Genomic_DNA"/>
</dbReference>
<evidence type="ECO:0000256" key="7">
    <source>
        <dbReference type="ARBA" id="ARBA00022946"/>
    </source>
</evidence>
<dbReference type="GeneID" id="3656041"/>
<dbReference type="GO" id="GO:0051537">
    <property type="term" value="F:2 iron, 2 sulfur cluster binding"/>
    <property type="evidence" value="ECO:0000318"/>
    <property type="project" value="GO_Central"/>
</dbReference>
<dbReference type="EMBL" id="CP000066">
    <property type="protein sequence ID" value="AAZ10137.1"/>
    <property type="molecule type" value="Genomic_DNA"/>
</dbReference>
<reference evidence="15 16" key="2">
    <citation type="journal article" date="2005" name="Science">
        <title>The genome of the African trypanosome Trypanosoma brucei.</title>
        <authorList>
            <person name="Berriman M."/>
            <person name="Ghedin E."/>
            <person name="Hertz-Fowler C."/>
            <person name="Blandin G."/>
            <person name="Renauld H."/>
            <person name="Bartholomeu D.C."/>
            <person name="Lennard N.J."/>
            <person name="Caler E."/>
            <person name="Hamlin N.E."/>
            <person name="Haas B."/>
            <person name="Bohme U."/>
            <person name="Hannick L."/>
            <person name="Aslett M.A."/>
            <person name="Shallom J."/>
            <person name="Marcello L."/>
            <person name="Hou L."/>
            <person name="Wickstead B."/>
            <person name="Alsmark U.C."/>
            <person name="Arrowsmith C."/>
            <person name="Atkin R.J."/>
            <person name="Barron A.J."/>
            <person name="Bringaud F."/>
            <person name="Brooks K."/>
            <person name="Carrington M."/>
            <person name="Cherevach I."/>
            <person name="Chillingworth T.J."/>
            <person name="Churcher C."/>
            <person name="Clark L.N."/>
            <person name="Corton C.H."/>
            <person name="Cronin A."/>
            <person name="Davies R.M."/>
            <person name="Doggett J."/>
            <person name="Djikeng A."/>
            <person name="Feldblyum T."/>
            <person name="Field M.C."/>
            <person name="Fraser A."/>
            <person name="Goodhead I."/>
            <person name="Hance Z."/>
            <person name="Harper D."/>
            <person name="Harris B.R."/>
            <person name="Hauser H."/>
            <person name="Hostetler J."/>
            <person name="Ivens A."/>
            <person name="Jagels K."/>
            <person name="Johnson D."/>
            <person name="Johnson J."/>
            <person name="Jones K."/>
            <person name="Kerhornou A.X."/>
            <person name="Koo H."/>
            <person name="Larke N."/>
            <person name="Landfear S."/>
            <person name="Larkin C."/>
            <person name="Leech V."/>
            <person name="Line A."/>
            <person name="Lord A."/>
            <person name="Macleod A."/>
            <person name="Mooney P.J."/>
            <person name="Moule S."/>
            <person name="Martin D.M."/>
            <person name="Morgan G.W."/>
            <person name="Mungall K."/>
            <person name="Norbertczak H."/>
            <person name="Ormond D."/>
            <person name="Pai G."/>
            <person name="Peacock C.S."/>
            <person name="Peterson J."/>
            <person name="Quail M.A."/>
            <person name="Rabbinowitsch E."/>
            <person name="Rajandream M.A."/>
            <person name="Reitter C."/>
            <person name="Salzberg S.L."/>
            <person name="Sanders M."/>
            <person name="Schobel S."/>
            <person name="Sharp S."/>
            <person name="Simmonds M."/>
            <person name="Simpson A.J."/>
            <person name="Tallon L."/>
            <person name="Turner C.M."/>
            <person name="Tait A."/>
            <person name="Tivey A.R."/>
            <person name="Van Aken S."/>
            <person name="Walker D."/>
            <person name="Wanless D."/>
            <person name="Wang S."/>
            <person name="White B."/>
            <person name="White O."/>
            <person name="Whitehead S."/>
            <person name="Woodward J."/>
            <person name="Wortman J."/>
            <person name="Adams M.D."/>
            <person name="Embley T.M."/>
            <person name="Gull K."/>
            <person name="Ullu E."/>
            <person name="Barry J.D."/>
            <person name="Fairlamb A.H."/>
            <person name="Opperdoes F."/>
            <person name="Barrell B.G."/>
            <person name="Donelson J.E."/>
            <person name="Hall N."/>
            <person name="Fraser C.M."/>
            <person name="Melville S.E."/>
            <person name="El-Sayed N.M."/>
        </authorList>
    </citation>
    <scope>NUCLEOTIDE SEQUENCE [LARGE SCALE GENOMIC DNA]</scope>
    <source>
        <strain evidence="15 16">927/4 GUTat10.1</strain>
    </source>
</reference>
<dbReference type="PROSITE" id="PS01344">
    <property type="entry name" value="FRATAXIN_1"/>
    <property type="match status" value="1"/>
</dbReference>
<dbReference type="FunCoup" id="Q57WY3">
    <property type="interactions" value="91"/>
</dbReference>
<evidence type="ECO:0000256" key="4">
    <source>
        <dbReference type="ARBA" id="ARBA00022434"/>
    </source>
</evidence>
<evidence type="ECO:0000256" key="6">
    <source>
        <dbReference type="ARBA" id="ARBA00022496"/>
    </source>
</evidence>
<feature type="compositionally biased region" description="Polar residues" evidence="13">
    <location>
        <begin position="170"/>
        <end position="180"/>
    </location>
</feature>
<dbReference type="GO" id="GO:0020023">
    <property type="term" value="C:kinetoplast"/>
    <property type="evidence" value="ECO:0000314"/>
    <property type="project" value="GeneDB"/>
</dbReference>
<name>Q57WY3_TRYB2</name>
<dbReference type="Proteomes" id="UP000008524">
    <property type="component" value="Chromosome 3"/>
</dbReference>
<dbReference type="InterPro" id="IPR002908">
    <property type="entry name" value="Frataxin/CyaY"/>
</dbReference>
<keyword evidence="11" id="KW-0496">Mitochondrion</keyword>
<dbReference type="InterPro" id="IPR020895">
    <property type="entry name" value="Frataxin_CS"/>
</dbReference>
<protein>
    <recommendedName>
        <fullName evidence="3">ferroxidase</fullName>
        <ecNumber evidence="3">1.16.3.1</ecNumber>
    </recommendedName>
</protein>
<evidence type="ECO:0000256" key="2">
    <source>
        <dbReference type="ARBA" id="ARBA00008183"/>
    </source>
</evidence>
<evidence type="ECO:0000256" key="12">
    <source>
        <dbReference type="ARBA" id="ARBA00047990"/>
    </source>
</evidence>
<dbReference type="eggNOG" id="KOG3413">
    <property type="taxonomic scope" value="Eukaryota"/>
</dbReference>
<evidence type="ECO:0000256" key="1">
    <source>
        <dbReference type="ARBA" id="ARBA00004173"/>
    </source>
</evidence>
<dbReference type="InParanoid" id="Q57WY3"/>
<dbReference type="OMA" id="ARCESKG"/>
<keyword evidence="7" id="KW-0809">Transit peptide</keyword>
<dbReference type="STRING" id="185431.Q57WY3"/>
<evidence type="ECO:0000256" key="5">
    <source>
        <dbReference type="ARBA" id="ARBA00022448"/>
    </source>
</evidence>
<dbReference type="RefSeq" id="XP_843696.1">
    <property type="nucleotide sequence ID" value="XM_838603.1"/>
</dbReference>
<dbReference type="NCBIfam" id="TIGR03421">
    <property type="entry name" value="FeS_CyaY"/>
    <property type="match status" value="1"/>
</dbReference>
<dbReference type="EC" id="1.16.3.1" evidence="3"/>
<keyword evidence="4" id="KW-0409">Iron storage</keyword>
<evidence type="ECO:0000313" key="14">
    <source>
        <dbReference type="EMBL" id="AAX69885.1"/>
    </source>
</evidence>
<feature type="region of interest" description="Disordered" evidence="13">
    <location>
        <begin position="159"/>
        <end position="180"/>
    </location>
</feature>
<dbReference type="GO" id="GO:0004322">
    <property type="term" value="F:ferroxidase activity"/>
    <property type="evidence" value="ECO:0007669"/>
    <property type="project" value="UniProtKB-EC"/>
</dbReference>
<evidence type="ECO:0000256" key="13">
    <source>
        <dbReference type="SAM" id="MobiDB-lite"/>
    </source>
</evidence>
<dbReference type="InterPro" id="IPR036524">
    <property type="entry name" value="Frataxin/CyaY_sf"/>
</dbReference>
<gene>
    <name evidence="15" type="primary">Tb03.27F10.370</name>
    <name evidence="14" type="ORF">Tb927.3.1000</name>
</gene>
<reference evidence="15" key="4">
    <citation type="submission" date="2005-04" db="EMBL/GenBank/DDBJ databases">
        <title>Sequencing, closure, and annotation of Trypanosoma brucei chromosomes 2 through 8.</title>
        <authorList>
            <person name="Ghedin E."/>
            <person name="Blandin G."/>
            <person name="Bartholomeu D."/>
            <person name="Caler E."/>
            <person name="Haas B."/>
            <person name="Hannick L."/>
            <person name="Shallom J."/>
            <person name="Hou L."/>
            <person name="Djikeng A."/>
            <person name="Feldblyum T."/>
            <person name="Hostetler J."/>
            <person name="Johnson J."/>
            <person name="Jones K."/>
            <person name="Koo H.L."/>
            <person name="Larkin C."/>
            <person name="Pai G."/>
            <person name="Peterson J."/>
            <person name="Khalak H.G."/>
            <person name="Salzberg S."/>
            <person name="Simpson A.J."/>
            <person name="Tallon L."/>
            <person name="Van Aken S."/>
            <person name="Wanless D."/>
            <person name="White O."/>
            <person name="Wortman J."/>
            <person name="Fraser C.M."/>
            <person name="El-Sayed N.M.A."/>
        </authorList>
    </citation>
    <scope>NUCLEOTIDE SEQUENCE</scope>
    <source>
        <strain evidence="15">927/4 GUTat10.1</strain>
    </source>
</reference>
<dbReference type="NCBIfam" id="TIGR03422">
    <property type="entry name" value="mito_frataxin"/>
    <property type="match status" value="1"/>
</dbReference>
<dbReference type="KEGG" id="tbr:Tb927.3.1000"/>
<dbReference type="GO" id="GO:0006879">
    <property type="term" value="P:intracellular iron ion homeostasis"/>
    <property type="evidence" value="ECO:0007669"/>
    <property type="project" value="UniProtKB-KW"/>
</dbReference>
<accession>D6XD10</accession>
<keyword evidence="9" id="KW-0408">Iron</keyword>
<dbReference type="InterPro" id="IPR017789">
    <property type="entry name" value="Frataxin"/>
</dbReference>
<feature type="region of interest" description="Disordered" evidence="13">
    <location>
        <begin position="23"/>
        <end position="44"/>
    </location>
</feature>
<keyword evidence="16" id="KW-1185">Reference proteome</keyword>
<dbReference type="OrthoDB" id="1897642at2759"/>
<organism evidence="14 16">
    <name type="scientific">Trypanosoma brucei brucei (strain 927/4 GUTat10.1)</name>
    <dbReference type="NCBI Taxonomy" id="185431"/>
    <lineage>
        <taxon>Eukaryota</taxon>
        <taxon>Discoba</taxon>
        <taxon>Euglenozoa</taxon>
        <taxon>Kinetoplastea</taxon>
        <taxon>Metakinetoplastina</taxon>
        <taxon>Trypanosomatida</taxon>
        <taxon>Trypanosomatidae</taxon>
        <taxon>Trypanosoma</taxon>
    </lineage>
</organism>
<keyword evidence="6" id="KW-0410">Iron transport</keyword>
<accession>Q57WY3</accession>
<dbReference type="GO" id="GO:0034986">
    <property type="term" value="F:iron chaperone activity"/>
    <property type="evidence" value="ECO:0000318"/>
    <property type="project" value="GO_Central"/>
</dbReference>
<keyword evidence="8" id="KW-0560">Oxidoreductase</keyword>
<evidence type="ECO:0000256" key="11">
    <source>
        <dbReference type="ARBA" id="ARBA00023128"/>
    </source>
</evidence>
<evidence type="ECO:0000256" key="10">
    <source>
        <dbReference type="ARBA" id="ARBA00023065"/>
    </source>
</evidence>
<dbReference type="GO" id="GO:0008199">
    <property type="term" value="F:ferric iron binding"/>
    <property type="evidence" value="ECO:0000318"/>
    <property type="project" value="GO_Central"/>
</dbReference>
<dbReference type="PaxDb" id="5691-AAZ10137"/>
<evidence type="ECO:0000313" key="16">
    <source>
        <dbReference type="Proteomes" id="UP000008524"/>
    </source>
</evidence>
<dbReference type="GO" id="GO:0005739">
    <property type="term" value="C:mitochondrion"/>
    <property type="evidence" value="ECO:0000314"/>
    <property type="project" value="GeneDB"/>
</dbReference>
<dbReference type="GO" id="GO:0006826">
    <property type="term" value="P:iron ion transport"/>
    <property type="evidence" value="ECO:0007669"/>
    <property type="project" value="UniProtKB-KW"/>
</dbReference>
<dbReference type="GO" id="GO:0016226">
    <property type="term" value="P:iron-sulfur cluster assembly"/>
    <property type="evidence" value="ECO:0000318"/>
    <property type="project" value="GO_Central"/>
</dbReference>
<dbReference type="GO" id="GO:0008198">
    <property type="term" value="F:ferrous iron binding"/>
    <property type="evidence" value="ECO:0000318"/>
    <property type="project" value="GO_Central"/>
</dbReference>
<dbReference type="PANTHER" id="PTHR16821">
    <property type="entry name" value="FRATAXIN"/>
    <property type="match status" value="1"/>
</dbReference>
<keyword evidence="10" id="KW-0406">Ion transport</keyword>
<reference evidence="14" key="3">
    <citation type="submission" date="2005-04" db="EMBL/GenBank/DDBJ databases">
        <title>.</title>
        <authorList>
            <person name="Ghedin E."/>
            <person name="Blandin G."/>
            <person name="Bartholomeu D."/>
            <person name="Caler E."/>
            <person name="Haas B."/>
            <person name="Hannick L."/>
            <person name="Shallom J."/>
            <person name="Hou L."/>
            <person name="Djikeng A."/>
            <person name="Feldblyum T."/>
            <person name="Hostetler J."/>
            <person name="Johnson J."/>
            <person name="Jones K."/>
            <person name="Koo H.L."/>
            <person name="Larkin C."/>
            <person name="Pai G."/>
            <person name="Peterson J."/>
            <person name="Khalak H.G."/>
            <person name="Salzberg S."/>
            <person name="Simpson A.J."/>
            <person name="Tallon L."/>
            <person name="Van Aken S."/>
            <person name="Wanless D."/>
            <person name="White O."/>
            <person name="Wortman J."/>
            <person name="Fraser C.M."/>
            <person name="El-Sayed N.M.A."/>
        </authorList>
    </citation>
    <scope>NUCLEOTIDE SEQUENCE</scope>
    <source>
        <strain evidence="14">GUTat10.1</strain>
    </source>
</reference>
<evidence type="ECO:0000256" key="9">
    <source>
        <dbReference type="ARBA" id="ARBA00023004"/>
    </source>
</evidence>
<comment type="catalytic activity">
    <reaction evidence="12">
        <text>4 Fe(2+) + O2 + 4 H(+) = 4 Fe(3+) + 2 H2O</text>
        <dbReference type="Rhea" id="RHEA:11148"/>
        <dbReference type="ChEBI" id="CHEBI:15377"/>
        <dbReference type="ChEBI" id="CHEBI:15378"/>
        <dbReference type="ChEBI" id="CHEBI:15379"/>
        <dbReference type="ChEBI" id="CHEBI:29033"/>
        <dbReference type="ChEBI" id="CHEBI:29034"/>
        <dbReference type="EC" id="1.16.3.1"/>
    </reaction>
</comment>
<dbReference type="VEuPathDB" id="TriTrypDB:Tb927.3.1000"/>
<dbReference type="Pfam" id="PF01491">
    <property type="entry name" value="Frataxin_Cyay"/>
    <property type="match status" value="1"/>
</dbReference>
<comment type="subcellular location">
    <subcellularLocation>
        <location evidence="1">Mitochondrion</location>
    </subcellularLocation>
</comment>
<comment type="similarity">
    <text evidence="2">Belongs to the frataxin family.</text>
</comment>
<reference evidence="15" key="1">
    <citation type="journal article" date="2005" name="Science">
        <title>Comparative genomics of trypanosomatid parasitic protozoa.</title>
        <authorList>
            <person name="El-Sayed N.M."/>
            <person name="Myler P.J."/>
            <person name="Blandin G."/>
            <person name="Berriman M."/>
            <person name="Crabtree J."/>
            <person name="Aggarwal G."/>
            <person name="Caler E."/>
            <person name="Renauld H."/>
            <person name="Worthey E.A."/>
            <person name="Hertz-Fowler C."/>
            <person name="Ghedin E."/>
            <person name="Peacock C."/>
            <person name="Bartholomeu D.C."/>
            <person name="Haas B.J."/>
            <person name="Tran A.N."/>
            <person name="Wortman J.R."/>
            <person name="Alsmark U.C."/>
            <person name="Angiuoli S."/>
            <person name="Anupama A."/>
            <person name="Badger J."/>
            <person name="Bringaud F."/>
            <person name="Cadag E."/>
            <person name="Carlton J.M."/>
            <person name="Cerqueira G.C."/>
            <person name="Creasy T."/>
            <person name="Delcher A.L."/>
            <person name="Djikeng A."/>
            <person name="Embley T.M."/>
            <person name="Hauser C."/>
            <person name="Ivens A.C."/>
            <person name="Kummerfeld S.K."/>
            <person name="Pereira-Leal J.B."/>
            <person name="Nilsson D."/>
            <person name="Peterson J."/>
            <person name="Salzberg S.L."/>
            <person name="Shallom J."/>
            <person name="Silva J.C."/>
            <person name="Sundaram J."/>
            <person name="Westenberger S."/>
            <person name="White O."/>
            <person name="Melville S.E."/>
            <person name="Donelson J.E."/>
            <person name="Andersson B."/>
            <person name="Stuart K.D."/>
            <person name="Hall N."/>
        </authorList>
    </citation>
    <scope>NUCLEOTIDE SEQUENCE</scope>
    <source>
        <strain evidence="15">927/4 GUTat10.1</strain>
    </source>
</reference>
<sequence>MRRTCCATTSAVLRSLVYLRPHGRAKPTTSGSGRKERQFSTTTARCESKGWHPAKLGMDGFTDVAYNTAADTFLERVESALETIGDTDTLEDVNLAGGVLVIETTSRGTFVLNKQAPNVQLWLSSPLSGPHHYDMTTSATGSVEWRADADGHSLEERLEKELSDVVGTEVSLSSGAGETE</sequence>
<evidence type="ECO:0000313" key="15">
    <source>
        <dbReference type="EMBL" id="AAZ10137.1"/>
    </source>
</evidence>
<dbReference type="PROSITE" id="PS50810">
    <property type="entry name" value="FRATAXIN_2"/>
    <property type="match status" value="1"/>
</dbReference>
<evidence type="ECO:0000256" key="3">
    <source>
        <dbReference type="ARBA" id="ARBA00013107"/>
    </source>
</evidence>